<keyword evidence="3" id="KW-1185">Reference proteome</keyword>
<comment type="caution">
    <text evidence="2">The sequence shown here is derived from an EMBL/GenBank/DDBJ whole genome shotgun (WGS) entry which is preliminary data.</text>
</comment>
<reference evidence="2 3" key="1">
    <citation type="journal article" date="2021" name="BMC Genomics">
        <title>Datura genome reveals duplications of psychoactive alkaloid biosynthetic genes and high mutation rate following tissue culture.</title>
        <authorList>
            <person name="Rajewski A."/>
            <person name="Carter-House D."/>
            <person name="Stajich J."/>
            <person name="Litt A."/>
        </authorList>
    </citation>
    <scope>NUCLEOTIDE SEQUENCE [LARGE SCALE GENOMIC DNA]</scope>
    <source>
        <strain evidence="2">AR-01</strain>
    </source>
</reference>
<feature type="compositionally biased region" description="Polar residues" evidence="1">
    <location>
        <begin position="36"/>
        <end position="49"/>
    </location>
</feature>
<name>A0ABS8TC34_DATST</name>
<proteinExistence type="predicted"/>
<dbReference type="Proteomes" id="UP000823775">
    <property type="component" value="Unassembled WGS sequence"/>
</dbReference>
<evidence type="ECO:0000313" key="2">
    <source>
        <dbReference type="EMBL" id="MCD7468468.1"/>
    </source>
</evidence>
<gene>
    <name evidence="2" type="ORF">HAX54_006676</name>
</gene>
<organism evidence="2 3">
    <name type="scientific">Datura stramonium</name>
    <name type="common">Jimsonweed</name>
    <name type="synonym">Common thornapple</name>
    <dbReference type="NCBI Taxonomy" id="4076"/>
    <lineage>
        <taxon>Eukaryota</taxon>
        <taxon>Viridiplantae</taxon>
        <taxon>Streptophyta</taxon>
        <taxon>Embryophyta</taxon>
        <taxon>Tracheophyta</taxon>
        <taxon>Spermatophyta</taxon>
        <taxon>Magnoliopsida</taxon>
        <taxon>eudicotyledons</taxon>
        <taxon>Gunneridae</taxon>
        <taxon>Pentapetalae</taxon>
        <taxon>asterids</taxon>
        <taxon>lamiids</taxon>
        <taxon>Solanales</taxon>
        <taxon>Solanaceae</taxon>
        <taxon>Solanoideae</taxon>
        <taxon>Datureae</taxon>
        <taxon>Datura</taxon>
    </lineage>
</organism>
<sequence>MSHIFRGTPFLPREQQLQTTPAGILFSLRPSEETNGRASNKRSAIQTTNSRINIPGGSLVSDDDVLGILGKFLAPNQEIPTLSDIRRREGSRLPAGISSQHHQEGTGGLAVELILTSEEAEQQCNTPISTIHPVEVSEEAPLMIEDVEPVDILSPDYGMDITLGMFKDISKICRQRGQLSCL</sequence>
<evidence type="ECO:0000313" key="3">
    <source>
        <dbReference type="Proteomes" id="UP000823775"/>
    </source>
</evidence>
<feature type="region of interest" description="Disordered" evidence="1">
    <location>
        <begin position="28"/>
        <end position="49"/>
    </location>
</feature>
<dbReference type="EMBL" id="JACEIK010001338">
    <property type="protein sequence ID" value="MCD7468468.1"/>
    <property type="molecule type" value="Genomic_DNA"/>
</dbReference>
<protein>
    <submittedName>
        <fullName evidence="2">Uncharacterized protein</fullName>
    </submittedName>
</protein>
<accession>A0ABS8TC34</accession>
<evidence type="ECO:0000256" key="1">
    <source>
        <dbReference type="SAM" id="MobiDB-lite"/>
    </source>
</evidence>